<name>A0A6J8ATN4_MYTCO</name>
<dbReference type="Proteomes" id="UP000507470">
    <property type="component" value="Unassembled WGS sequence"/>
</dbReference>
<accession>A0A6J8ATN4</accession>
<protein>
    <submittedName>
        <fullName evidence="1">Uncharacterized protein</fullName>
    </submittedName>
</protein>
<keyword evidence="2" id="KW-1185">Reference proteome</keyword>
<dbReference type="AlphaFoldDB" id="A0A6J8ATN4"/>
<proteinExistence type="predicted"/>
<reference evidence="1 2" key="1">
    <citation type="submission" date="2020-06" db="EMBL/GenBank/DDBJ databases">
        <authorList>
            <person name="Li R."/>
            <person name="Bekaert M."/>
        </authorList>
    </citation>
    <scope>NUCLEOTIDE SEQUENCE [LARGE SCALE GENOMIC DNA]</scope>
    <source>
        <strain evidence="2">wild</strain>
    </source>
</reference>
<evidence type="ECO:0000313" key="1">
    <source>
        <dbReference type="EMBL" id="CAC5371776.1"/>
    </source>
</evidence>
<sequence length="182" mass="20865">MCLPLGSGSDAQSRQLGIKDSILFRQSRQRVHQEGVSFYLTCQQDTSSQLIDNLQYHLHHLFFTNSWSTLTERGYSVPFGVWPNGWHRRFNGKANGNKLHFYKMVPALIKEVKTVSRQVRLVDEQSCSLATHHVSTVTGTPFFTMGATSRRHHHHIFFLRAVGHMYDIPVPDPEPEEDTDSD</sequence>
<evidence type="ECO:0000313" key="2">
    <source>
        <dbReference type="Proteomes" id="UP000507470"/>
    </source>
</evidence>
<gene>
    <name evidence="1" type="ORF">MCOR_10113</name>
</gene>
<dbReference type="EMBL" id="CACVKT020001806">
    <property type="protein sequence ID" value="CAC5371776.1"/>
    <property type="molecule type" value="Genomic_DNA"/>
</dbReference>
<organism evidence="1 2">
    <name type="scientific">Mytilus coruscus</name>
    <name type="common">Sea mussel</name>
    <dbReference type="NCBI Taxonomy" id="42192"/>
    <lineage>
        <taxon>Eukaryota</taxon>
        <taxon>Metazoa</taxon>
        <taxon>Spiralia</taxon>
        <taxon>Lophotrochozoa</taxon>
        <taxon>Mollusca</taxon>
        <taxon>Bivalvia</taxon>
        <taxon>Autobranchia</taxon>
        <taxon>Pteriomorphia</taxon>
        <taxon>Mytilida</taxon>
        <taxon>Mytiloidea</taxon>
        <taxon>Mytilidae</taxon>
        <taxon>Mytilinae</taxon>
        <taxon>Mytilus</taxon>
    </lineage>
</organism>